<comment type="function">
    <text evidence="13">Glucosidase involved in the degradation of cellulosic biomass. Has both alpha- and beta-glucosidase activity.</text>
</comment>
<feature type="signal peptide" evidence="16">
    <location>
        <begin position="1"/>
        <end position="26"/>
    </location>
</feature>
<evidence type="ECO:0000256" key="14">
    <source>
        <dbReference type="RuleBase" id="RU361185"/>
    </source>
</evidence>
<evidence type="ECO:0000256" key="9">
    <source>
        <dbReference type="ARBA" id="ARBA00023277"/>
    </source>
</evidence>
<keyword evidence="7 14" id="KW-0378">Hydrolase</keyword>
<evidence type="ECO:0000256" key="10">
    <source>
        <dbReference type="ARBA" id="ARBA00023295"/>
    </source>
</evidence>
<keyword evidence="8" id="KW-0325">Glycoprotein</keyword>
<keyword evidence="9" id="KW-0119">Carbohydrate metabolism</keyword>
<evidence type="ECO:0000259" key="17">
    <source>
        <dbReference type="Pfam" id="PF01055"/>
    </source>
</evidence>
<comment type="similarity">
    <text evidence="3 14">Belongs to the glycosyl hydrolase 31 family.</text>
</comment>
<evidence type="ECO:0000313" key="20">
    <source>
        <dbReference type="EMBL" id="KAJ3565952.1"/>
    </source>
</evidence>
<evidence type="ECO:0000256" key="3">
    <source>
        <dbReference type="ARBA" id="ARBA00007806"/>
    </source>
</evidence>
<keyword evidence="10 14" id="KW-0326">Glycosidase</keyword>
<dbReference type="GO" id="GO:0005576">
    <property type="term" value="C:extracellular region"/>
    <property type="evidence" value="ECO:0007669"/>
    <property type="project" value="UniProtKB-SubCell"/>
</dbReference>
<organism evidence="20 21">
    <name type="scientific">Leucocoprinus birnbaumii</name>
    <dbReference type="NCBI Taxonomy" id="56174"/>
    <lineage>
        <taxon>Eukaryota</taxon>
        <taxon>Fungi</taxon>
        <taxon>Dikarya</taxon>
        <taxon>Basidiomycota</taxon>
        <taxon>Agaricomycotina</taxon>
        <taxon>Agaricomycetes</taxon>
        <taxon>Agaricomycetidae</taxon>
        <taxon>Agaricales</taxon>
        <taxon>Agaricineae</taxon>
        <taxon>Agaricaceae</taxon>
        <taxon>Leucocoprinus</taxon>
    </lineage>
</organism>
<feature type="domain" description="Glycosyl hydrolase family 31 C-terminal" evidence="19">
    <location>
        <begin position="734"/>
        <end position="822"/>
    </location>
</feature>
<keyword evidence="5" id="KW-0964">Secreted</keyword>
<dbReference type="GO" id="GO:0030246">
    <property type="term" value="F:carbohydrate binding"/>
    <property type="evidence" value="ECO:0007669"/>
    <property type="project" value="InterPro"/>
</dbReference>
<keyword evidence="12" id="KW-0624">Polysaccharide degradation</keyword>
<dbReference type="GO" id="GO:0008422">
    <property type="term" value="F:beta-glucosidase activity"/>
    <property type="evidence" value="ECO:0007669"/>
    <property type="project" value="UniProtKB-EC"/>
</dbReference>
<evidence type="ECO:0000256" key="2">
    <source>
        <dbReference type="ARBA" id="ARBA00004613"/>
    </source>
</evidence>
<feature type="region of interest" description="Disordered" evidence="15">
    <location>
        <begin position="490"/>
        <end position="517"/>
    </location>
</feature>
<evidence type="ECO:0000256" key="1">
    <source>
        <dbReference type="ARBA" id="ARBA00000448"/>
    </source>
</evidence>
<dbReference type="Gene3D" id="2.60.40.1180">
    <property type="entry name" value="Golgi alpha-mannosidase II"/>
    <property type="match status" value="2"/>
</dbReference>
<evidence type="ECO:0000256" key="12">
    <source>
        <dbReference type="ARBA" id="ARBA00023326"/>
    </source>
</evidence>
<comment type="catalytic activity">
    <reaction evidence="1">
        <text>Hydrolysis of terminal, non-reducing beta-D-glucosyl residues with release of beta-D-glucose.</text>
        <dbReference type="EC" id="3.2.1.21"/>
    </reaction>
</comment>
<evidence type="ECO:0000256" key="13">
    <source>
        <dbReference type="ARBA" id="ARBA00025512"/>
    </source>
</evidence>
<name>A0AAD5YQ38_9AGAR</name>
<dbReference type="Pfam" id="PF21365">
    <property type="entry name" value="Glyco_hydro_31_3rd"/>
    <property type="match status" value="1"/>
</dbReference>
<dbReference type="EMBL" id="JANIEX010000525">
    <property type="protein sequence ID" value="KAJ3565952.1"/>
    <property type="molecule type" value="Genomic_DNA"/>
</dbReference>
<dbReference type="Pfam" id="PF01055">
    <property type="entry name" value="Glyco_hydro_31_2nd"/>
    <property type="match status" value="1"/>
</dbReference>
<protein>
    <recommendedName>
        <fullName evidence="4">beta-glucosidase</fullName>
        <ecNumber evidence="4">3.2.1.21</ecNumber>
    </recommendedName>
</protein>
<gene>
    <name evidence="20" type="ORF">NP233_g7313</name>
</gene>
<comment type="caution">
    <text evidence="20">The sequence shown here is derived from an EMBL/GenBank/DDBJ whole genome shotgun (WGS) entry which is preliminary data.</text>
</comment>
<accession>A0AAD5YQ38</accession>
<dbReference type="InterPro" id="IPR048395">
    <property type="entry name" value="Glyco_hydro_31_C"/>
</dbReference>
<dbReference type="EC" id="3.2.1.21" evidence="4"/>
<keyword evidence="6 16" id="KW-0732">Signal</keyword>
<evidence type="ECO:0000313" key="21">
    <source>
        <dbReference type="Proteomes" id="UP001213000"/>
    </source>
</evidence>
<dbReference type="CDD" id="cd14752">
    <property type="entry name" value="GH31_N"/>
    <property type="match status" value="1"/>
</dbReference>
<dbReference type="Proteomes" id="UP001213000">
    <property type="component" value="Unassembled WGS sequence"/>
</dbReference>
<dbReference type="PANTHER" id="PTHR22762:SF67">
    <property type="entry name" value="ALPHA_BETA-GLUCOSIDASE AGDC-RELATED"/>
    <property type="match status" value="1"/>
</dbReference>
<dbReference type="SUPFAM" id="SSF51011">
    <property type="entry name" value="Glycosyl hydrolase domain"/>
    <property type="match status" value="1"/>
</dbReference>
<feature type="chain" id="PRO_5042250290" description="beta-glucosidase" evidence="16">
    <location>
        <begin position="27"/>
        <end position="948"/>
    </location>
</feature>
<evidence type="ECO:0000256" key="16">
    <source>
        <dbReference type="SAM" id="SignalP"/>
    </source>
</evidence>
<keyword evidence="21" id="KW-1185">Reference proteome</keyword>
<evidence type="ECO:0000259" key="19">
    <source>
        <dbReference type="Pfam" id="PF21365"/>
    </source>
</evidence>
<dbReference type="InterPro" id="IPR000322">
    <property type="entry name" value="Glyco_hydro_31_TIM"/>
</dbReference>
<comment type="subcellular location">
    <subcellularLocation>
        <location evidence="2">Secreted</location>
    </subcellularLocation>
</comment>
<keyword evidence="11" id="KW-0961">Cell wall biogenesis/degradation</keyword>
<evidence type="ECO:0000256" key="11">
    <source>
        <dbReference type="ARBA" id="ARBA00023316"/>
    </source>
</evidence>
<dbReference type="SUPFAM" id="SSF74650">
    <property type="entry name" value="Galactose mutarotase-like"/>
    <property type="match status" value="1"/>
</dbReference>
<feature type="domain" description="Glycoside hydrolase family 31 N-terminal" evidence="18">
    <location>
        <begin position="109"/>
        <end position="228"/>
    </location>
</feature>
<feature type="domain" description="Glycoside hydrolase family 31 TIM barrel" evidence="17">
    <location>
        <begin position="277"/>
        <end position="726"/>
    </location>
</feature>
<dbReference type="PANTHER" id="PTHR22762">
    <property type="entry name" value="ALPHA-GLUCOSIDASE"/>
    <property type="match status" value="1"/>
</dbReference>
<evidence type="ECO:0000256" key="5">
    <source>
        <dbReference type="ARBA" id="ARBA00022525"/>
    </source>
</evidence>
<feature type="compositionally biased region" description="Pro residues" evidence="15">
    <location>
        <begin position="500"/>
        <end position="512"/>
    </location>
</feature>
<dbReference type="GO" id="GO:0071555">
    <property type="term" value="P:cell wall organization"/>
    <property type="evidence" value="ECO:0007669"/>
    <property type="project" value="UniProtKB-KW"/>
</dbReference>
<evidence type="ECO:0000256" key="15">
    <source>
        <dbReference type="SAM" id="MobiDB-lite"/>
    </source>
</evidence>
<dbReference type="AlphaFoldDB" id="A0AAD5YQ38"/>
<evidence type="ECO:0000256" key="7">
    <source>
        <dbReference type="ARBA" id="ARBA00022801"/>
    </source>
</evidence>
<proteinExistence type="inferred from homology"/>
<dbReference type="Pfam" id="PF13802">
    <property type="entry name" value="Gal_mutarotas_2"/>
    <property type="match status" value="1"/>
</dbReference>
<evidence type="ECO:0000256" key="8">
    <source>
        <dbReference type="ARBA" id="ARBA00023180"/>
    </source>
</evidence>
<evidence type="ECO:0000259" key="18">
    <source>
        <dbReference type="Pfam" id="PF13802"/>
    </source>
</evidence>
<evidence type="ECO:0000256" key="6">
    <source>
        <dbReference type="ARBA" id="ARBA00022729"/>
    </source>
</evidence>
<dbReference type="Gene3D" id="2.60.40.1760">
    <property type="entry name" value="glycosyl hydrolase (family 31)"/>
    <property type="match status" value="1"/>
</dbReference>
<sequence>MHSLSIMLKIWVSLVLWATFVQLTTATDVDPGVLDACPGYEATNVITDGGILTANLTLAGQACNVFGDDLQNLSLTVVYETTDRIHLKIVDSSSARYEVPESVVPRPDSSKPVSPSTATIQFNFTTSPFSFSIVRSSTNEVLFSTGSHPIIFEPQYLRVKTVLPDNPNIYGFGEHTNPFRLPTDNLTLTLWSRDAPGIPPGTNLYGNHPVYFEHRTTGTHGVFFLNSNGMDLKLTNVNGSSLEYNAIGGVLDFYFFAGSESDPSAVARQYAEVVGLPAEVPYWSFGLHQCRFGYKDFVDVAGVISKYAAANIPLETMWTDIDYMDRRRIFTVDPQYFPLNRMREIVDFLHSHDQRYILMTDPAVPFVPNDTDYAPYHRGSDLNAYLKAANGSDLIAIVWPGVTVYPGETLFLTRELVLNTPQDWFNPNTTEFWNNEFKIFYSPDTGIDIDGAWIDMNEPSNVSPISPADGTQLNPPTSCHQQFCNLPCDDPFQQARDQNLPPPRSNPPPDPNTPIFQNTSTAFQERTGALGSLPVLEVPVVTSLEKRDDILTPPYAINNAAGPLSSKTAFTDAVHVNGLQEYNTHNLYGTMMSSATRAAMLARRPGKRTLIITRSTFAGAGAHVGKWLGDNISAWDQYRFSIAGMLNFATIFQVPMVGSDICGFNGNTTETLCARWAMLGAFYPFMRNHNSDTSISQEYYVWDLVAEAARNAINTRYRLLDYFYTAFHQAHTDGTPILQPLWFKYPRDTNTFPVDLQFFFGDSILVSPVTQENSTSVDIYLPNDTFYDFARLAPIQGTGSTITLDNVNFTTIPLHIRGGVVLPLRVESAATTTALRKNDFEFIVAPGQDGSASGKLYMDDGESIEQSETTSVDMSFANGSLNVTGSFGFATGVNVAHVRFLSVQDTPKTVTVNGATVADGSVSFDATNKVLDVTVGVLFDKNLSVEFS</sequence>
<dbReference type="SUPFAM" id="SSF51445">
    <property type="entry name" value="(Trans)glycosidases"/>
    <property type="match status" value="1"/>
</dbReference>
<dbReference type="Gene3D" id="3.20.20.80">
    <property type="entry name" value="Glycosidases"/>
    <property type="match status" value="2"/>
</dbReference>
<evidence type="ECO:0000256" key="4">
    <source>
        <dbReference type="ARBA" id="ARBA00012744"/>
    </source>
</evidence>
<dbReference type="InterPro" id="IPR017853">
    <property type="entry name" value="GH"/>
</dbReference>
<dbReference type="GO" id="GO:0000272">
    <property type="term" value="P:polysaccharide catabolic process"/>
    <property type="evidence" value="ECO:0007669"/>
    <property type="project" value="UniProtKB-KW"/>
</dbReference>
<reference evidence="20" key="1">
    <citation type="submission" date="2022-07" db="EMBL/GenBank/DDBJ databases">
        <title>Genome Sequence of Leucocoprinus birnbaumii.</title>
        <authorList>
            <person name="Buettner E."/>
        </authorList>
    </citation>
    <scope>NUCLEOTIDE SEQUENCE</scope>
    <source>
        <strain evidence="20">VT141</strain>
    </source>
</reference>
<dbReference type="InterPro" id="IPR011013">
    <property type="entry name" value="Gal_mutarotase_sf_dom"/>
</dbReference>
<dbReference type="InterPro" id="IPR025887">
    <property type="entry name" value="Glyco_hydro_31_N_dom"/>
</dbReference>
<dbReference type="InterPro" id="IPR013780">
    <property type="entry name" value="Glyco_hydro_b"/>
</dbReference>
<dbReference type="CDD" id="cd06602">
    <property type="entry name" value="GH31_MGAM_SI_GAA"/>
    <property type="match status" value="1"/>
</dbReference>